<dbReference type="EMBL" id="QPIG01000003">
    <property type="protein sequence ID" value="RCU57218.1"/>
    <property type="molecule type" value="Genomic_DNA"/>
</dbReference>
<comment type="caution">
    <text evidence="3">The sequence shown here is derived from an EMBL/GenBank/DDBJ whole genome shotgun (WGS) entry which is preliminary data.</text>
</comment>
<gene>
    <name evidence="3" type="ORF">DU428_09760</name>
</gene>
<dbReference type="AlphaFoldDB" id="A0A368P3Y1"/>
<proteinExistence type="predicted"/>
<name>A0A368P3Y1_9FLAO</name>
<dbReference type="InterPro" id="IPR000073">
    <property type="entry name" value="AB_hydrolase_1"/>
</dbReference>
<dbReference type="InterPro" id="IPR029058">
    <property type="entry name" value="AB_hydrolase_fold"/>
</dbReference>
<dbReference type="GO" id="GO:0016787">
    <property type="term" value="F:hydrolase activity"/>
    <property type="evidence" value="ECO:0007669"/>
    <property type="project" value="UniProtKB-KW"/>
</dbReference>
<keyword evidence="4" id="KW-1185">Reference proteome</keyword>
<sequence>MKFLPKIIGFFVNFLSYISPKLAGKLAIYLFSTPLKGKPTEKDIDFLNTAFRESLKYDDLSIMTYRWLGKNKTILLAHGWESNAARWRPLIESLKKHDYNIIALDAPAHGHSGSKRFDAILYAEFIQIVCKKFKPDVIVGHSVGGMSTIFYQHKYKNKQLEKLILLGAPSNISDVFTRYINMMGYNKRVGKQMNKIVQQKYGNLPAYYSAANFTKNIDTSALIIHDERDRIIPYEDAKQYVENYQNAKLITTQGFGHSLNNETITEYINNYLSKEAI</sequence>
<evidence type="ECO:0000259" key="1">
    <source>
        <dbReference type="Pfam" id="PF00561"/>
    </source>
</evidence>
<dbReference type="SUPFAM" id="SSF53474">
    <property type="entry name" value="alpha/beta-Hydrolases"/>
    <property type="match status" value="1"/>
</dbReference>
<dbReference type="PANTHER" id="PTHR46438">
    <property type="entry name" value="ALPHA/BETA-HYDROLASES SUPERFAMILY PROTEIN"/>
    <property type="match status" value="1"/>
</dbReference>
<dbReference type="InterPro" id="IPR013595">
    <property type="entry name" value="Pept_S33_TAP-like_C"/>
</dbReference>
<evidence type="ECO:0000259" key="2">
    <source>
        <dbReference type="Pfam" id="PF08386"/>
    </source>
</evidence>
<evidence type="ECO:0000313" key="3">
    <source>
        <dbReference type="EMBL" id="RCU57218.1"/>
    </source>
</evidence>
<accession>A0A368P3Y1</accession>
<reference evidence="3 4" key="1">
    <citation type="submission" date="2018-07" db="EMBL/GenBank/DDBJ databases">
        <title>Oceanihabitans testaceum sp. nov., isolated from marine sediment.</title>
        <authorList>
            <person name="Li C.-M."/>
        </authorList>
    </citation>
    <scope>NUCLEOTIDE SEQUENCE [LARGE SCALE GENOMIC DNA]</scope>
    <source>
        <strain evidence="3 4">S9-10</strain>
    </source>
</reference>
<feature type="domain" description="AB hydrolase-1" evidence="1">
    <location>
        <begin position="73"/>
        <end position="172"/>
    </location>
</feature>
<dbReference type="Proteomes" id="UP000252249">
    <property type="component" value="Unassembled WGS sequence"/>
</dbReference>
<dbReference type="Pfam" id="PF08386">
    <property type="entry name" value="Abhydrolase_4"/>
    <property type="match status" value="1"/>
</dbReference>
<keyword evidence="3" id="KW-0378">Hydrolase</keyword>
<organism evidence="3 4">
    <name type="scientific">Oceanihabitans sediminis</name>
    <dbReference type="NCBI Taxonomy" id="1812012"/>
    <lineage>
        <taxon>Bacteria</taxon>
        <taxon>Pseudomonadati</taxon>
        <taxon>Bacteroidota</taxon>
        <taxon>Flavobacteriia</taxon>
        <taxon>Flavobacteriales</taxon>
        <taxon>Flavobacteriaceae</taxon>
        <taxon>Oceanihabitans</taxon>
    </lineage>
</organism>
<dbReference type="Gene3D" id="3.40.50.1820">
    <property type="entry name" value="alpha/beta hydrolase"/>
    <property type="match status" value="1"/>
</dbReference>
<dbReference type="RefSeq" id="WP_113966463.1">
    <property type="nucleotide sequence ID" value="NZ_JAWVXR010000005.1"/>
</dbReference>
<dbReference type="Pfam" id="PF00561">
    <property type="entry name" value="Abhydrolase_1"/>
    <property type="match status" value="1"/>
</dbReference>
<dbReference type="PANTHER" id="PTHR46438:SF11">
    <property type="entry name" value="LIPASE-RELATED"/>
    <property type="match status" value="1"/>
</dbReference>
<evidence type="ECO:0000313" key="4">
    <source>
        <dbReference type="Proteomes" id="UP000252249"/>
    </source>
</evidence>
<protein>
    <submittedName>
        <fullName evidence="3">Alpha/beta hydrolase</fullName>
    </submittedName>
</protein>
<dbReference type="OrthoDB" id="9785847at2"/>
<feature type="domain" description="Peptidase S33 tripeptidyl aminopeptidase-like C-terminal" evidence="2">
    <location>
        <begin position="216"/>
        <end position="274"/>
    </location>
</feature>